<reference evidence="2" key="1">
    <citation type="submission" date="2020-10" db="EMBL/GenBank/DDBJ databases">
        <title>Connecting structure to function with the recovery of over 1000 high-quality activated sludge metagenome-assembled genomes encoding full-length rRNA genes using long-read sequencing.</title>
        <authorList>
            <person name="Singleton C.M."/>
            <person name="Petriglieri F."/>
            <person name="Kristensen J.M."/>
            <person name="Kirkegaard R.H."/>
            <person name="Michaelsen T.Y."/>
            <person name="Andersen M.H."/>
            <person name="Karst S.M."/>
            <person name="Dueholm M.S."/>
            <person name="Nielsen P.H."/>
            <person name="Albertsen M."/>
        </authorList>
    </citation>
    <scope>NUCLEOTIDE SEQUENCE</scope>
    <source>
        <strain evidence="2">Bjer_18-Q3-R1-45_BAT3C.347</strain>
    </source>
</reference>
<dbReference type="Proteomes" id="UP000807785">
    <property type="component" value="Unassembled WGS sequence"/>
</dbReference>
<evidence type="ECO:0008006" key="4">
    <source>
        <dbReference type="Google" id="ProtNLM"/>
    </source>
</evidence>
<name>A0A9D7HL37_9PROT</name>
<evidence type="ECO:0000256" key="1">
    <source>
        <dbReference type="SAM" id="MobiDB-lite"/>
    </source>
</evidence>
<dbReference type="AlphaFoldDB" id="A0A9D7HL37"/>
<sequence>MESVAKVGAEKGVTRVGGKALERLLKFIEERRCAATALEEGFEAFEGEVHRRFAEAESELVGEELARLDVTLPEVRIEGVLYRRVVSGVGEYMTAAGPVKVLRHRYRAAGTNGASECPLELRAGVVEGFFTPLAARMGLWVVTHLTPAEGEQLFDELGSMSPSRSSLDRLPKAISEKWEAHRAQWESQLREQQGPLTEAAVLAVSLDGVMAPMKDGQREGKREQSRQEGKFTRGPAGYREVGCGTLSHYDGAGERLRTVRHARMPEPKKRTLKRQLVAEVEFALKRQPQLRLVKVADGARDNWEFLAKELPPGEEVVDFYHAAEHLRRAFGHVYGESSPKAQASFKEYRQLLLKAEDGVGKVIRTLAYHHGRKPRCKALKQELAYFRRNRARMDYARLRVQNLPIGSGVVEAACKTLVTQRMKRSGQRWSSDGGQAILTFRALAQSERFDGAWKLVSAEYRRDVSFPENVVPINAHRVSSVWELHPK</sequence>
<feature type="compositionally biased region" description="Basic and acidic residues" evidence="1">
    <location>
        <begin position="215"/>
        <end position="231"/>
    </location>
</feature>
<feature type="region of interest" description="Disordered" evidence="1">
    <location>
        <begin position="212"/>
        <end position="237"/>
    </location>
</feature>
<evidence type="ECO:0000313" key="2">
    <source>
        <dbReference type="EMBL" id="MBK6972278.1"/>
    </source>
</evidence>
<comment type="caution">
    <text evidence="2">The sequence shown here is derived from an EMBL/GenBank/DDBJ whole genome shotgun (WGS) entry which is preliminary data.</text>
</comment>
<dbReference type="EMBL" id="JADJEV010000002">
    <property type="protein sequence ID" value="MBK6972278.1"/>
    <property type="molecule type" value="Genomic_DNA"/>
</dbReference>
<gene>
    <name evidence="2" type="ORF">IPH26_04745</name>
</gene>
<protein>
    <recommendedName>
        <fullName evidence="4">ISKra4 family transposase</fullName>
    </recommendedName>
</protein>
<evidence type="ECO:0000313" key="3">
    <source>
        <dbReference type="Proteomes" id="UP000807785"/>
    </source>
</evidence>
<proteinExistence type="predicted"/>
<organism evidence="2 3">
    <name type="scientific">Candidatus Methylophosphatis roskildensis</name>
    <dbReference type="NCBI Taxonomy" id="2899263"/>
    <lineage>
        <taxon>Bacteria</taxon>
        <taxon>Pseudomonadati</taxon>
        <taxon>Pseudomonadota</taxon>
        <taxon>Betaproteobacteria</taxon>
        <taxon>Nitrosomonadales</taxon>
        <taxon>Sterolibacteriaceae</taxon>
        <taxon>Candidatus Methylophosphatis</taxon>
    </lineage>
</organism>
<accession>A0A9D7HL37</accession>